<dbReference type="Proteomes" id="UP000265926">
    <property type="component" value="Unassembled WGS sequence"/>
</dbReference>
<keyword evidence="2" id="KW-1185">Reference proteome</keyword>
<gene>
    <name evidence="1" type="ORF">D1614_17530</name>
</gene>
<dbReference type="RefSeq" id="WP_119439275.1">
    <property type="nucleotide sequence ID" value="NZ_QWGR01000012.1"/>
</dbReference>
<name>A0A399SVA7_9BACT</name>
<dbReference type="AlphaFoldDB" id="A0A399SVA7"/>
<reference evidence="1 2" key="1">
    <citation type="submission" date="2018-08" db="EMBL/GenBank/DDBJ databases">
        <title>Pallidiluteibacterium maritimus gen. nov., sp. nov., isolated from coastal sediment.</title>
        <authorList>
            <person name="Zhou L.Y."/>
        </authorList>
    </citation>
    <scope>NUCLEOTIDE SEQUENCE [LARGE SCALE GENOMIC DNA]</scope>
    <source>
        <strain evidence="1 2">XSD2</strain>
    </source>
</reference>
<organism evidence="1 2">
    <name type="scientific">Maribellus luteus</name>
    <dbReference type="NCBI Taxonomy" id="2305463"/>
    <lineage>
        <taxon>Bacteria</taxon>
        <taxon>Pseudomonadati</taxon>
        <taxon>Bacteroidota</taxon>
        <taxon>Bacteroidia</taxon>
        <taxon>Marinilabiliales</taxon>
        <taxon>Prolixibacteraceae</taxon>
        <taxon>Maribellus</taxon>
    </lineage>
</organism>
<protein>
    <submittedName>
        <fullName evidence="1">Uncharacterized protein</fullName>
    </submittedName>
</protein>
<evidence type="ECO:0000313" key="2">
    <source>
        <dbReference type="Proteomes" id="UP000265926"/>
    </source>
</evidence>
<sequence>MTSIRENIQGMSEKNTVVCENMMILTEIDIKCKENITGCSEINSEDSEYIFTMSEKVSGSNENIKQGSENNFALNGKNTHRASYNRITAG</sequence>
<accession>A0A399SVA7</accession>
<evidence type="ECO:0000313" key="1">
    <source>
        <dbReference type="EMBL" id="RIJ46729.1"/>
    </source>
</evidence>
<dbReference type="EMBL" id="QWGR01000012">
    <property type="protein sequence ID" value="RIJ46729.1"/>
    <property type="molecule type" value="Genomic_DNA"/>
</dbReference>
<proteinExistence type="predicted"/>
<comment type="caution">
    <text evidence="1">The sequence shown here is derived from an EMBL/GenBank/DDBJ whole genome shotgun (WGS) entry which is preliminary data.</text>
</comment>